<gene>
    <name evidence="3" type="ORF">V0U79_10880</name>
</gene>
<name>A0ABU7LSN3_9PROT</name>
<comment type="caution">
    <text evidence="3">The sequence shown here is derived from an EMBL/GenBank/DDBJ whole genome shotgun (WGS) entry which is preliminary data.</text>
</comment>
<feature type="region of interest" description="Disordered" evidence="1">
    <location>
        <begin position="21"/>
        <end position="42"/>
    </location>
</feature>
<dbReference type="PROSITE" id="PS51257">
    <property type="entry name" value="PROKAR_LIPOPROTEIN"/>
    <property type="match status" value="1"/>
</dbReference>
<evidence type="ECO:0000313" key="4">
    <source>
        <dbReference type="Proteomes" id="UP001354971"/>
    </source>
</evidence>
<proteinExistence type="predicted"/>
<accession>A0ABU7LSN3</accession>
<dbReference type="Proteomes" id="UP001354971">
    <property type="component" value="Unassembled WGS sequence"/>
</dbReference>
<keyword evidence="2" id="KW-0732">Signal</keyword>
<reference evidence="3 4" key="1">
    <citation type="submission" date="2024-01" db="EMBL/GenBank/DDBJ databases">
        <title>Hyphobacterium bacterium isolated from marine sediment.</title>
        <authorList>
            <person name="Zhao S."/>
        </authorList>
    </citation>
    <scope>NUCLEOTIDE SEQUENCE [LARGE SCALE GENOMIC DNA]</scope>
    <source>
        <strain evidence="4">HN65</strain>
    </source>
</reference>
<dbReference type="EMBL" id="JAZDRP010000006">
    <property type="protein sequence ID" value="MEE2526875.1"/>
    <property type="molecule type" value="Genomic_DNA"/>
</dbReference>
<feature type="signal peptide" evidence="2">
    <location>
        <begin position="1"/>
        <end position="22"/>
    </location>
</feature>
<feature type="chain" id="PRO_5046512571" evidence="2">
    <location>
        <begin position="23"/>
        <end position="402"/>
    </location>
</feature>
<evidence type="ECO:0000256" key="1">
    <source>
        <dbReference type="SAM" id="MobiDB-lite"/>
    </source>
</evidence>
<organism evidence="3 4">
    <name type="scientific">Hyphobacterium lacteum</name>
    <dbReference type="NCBI Taxonomy" id="3116575"/>
    <lineage>
        <taxon>Bacteria</taxon>
        <taxon>Pseudomonadati</taxon>
        <taxon>Pseudomonadota</taxon>
        <taxon>Alphaproteobacteria</taxon>
        <taxon>Maricaulales</taxon>
        <taxon>Maricaulaceae</taxon>
        <taxon>Hyphobacterium</taxon>
    </lineage>
</organism>
<dbReference type="RefSeq" id="WP_330199538.1">
    <property type="nucleotide sequence ID" value="NZ_JAZDRP010000006.1"/>
</dbReference>
<keyword evidence="4" id="KW-1185">Reference proteome</keyword>
<sequence>MKRLLVPCLAVLALAACSPSETPETAHGSSAAPDPGIPTDRDGVMTTQWSVTRAEGMDAILLIGAAGGDVMQADIYPDEIAWVRENVSAEGLAAIDAIDQRLRQEIGVLTGPSMAYFFSANDVGSLEDVIASARDPRGRLMPALMTSPHWDEQQFASAERLMPTLLTAFEALQAAGFSDWYEDNFAAGVQAGIATNLAAVSPYDLISEQANLLGRELDPQIEILIANFSQPYGIRIMGQRFVAYQGWSPAIQLRVAAHEIFHPPFDPNDADLFAQLANLESDPWMISIVEDHDPQYGYRTFSGVINEGSTQALDQIVADRLGFAQDPGERWRNSDGGMHMFAAAAYHAMIEDGFAETGGVYSDWLKSALERGLLSPEETRRRAAEIVGQETVDQWGPHRSVE</sequence>
<evidence type="ECO:0000313" key="3">
    <source>
        <dbReference type="EMBL" id="MEE2526875.1"/>
    </source>
</evidence>
<protein>
    <submittedName>
        <fullName evidence="3">Uncharacterized protein</fullName>
    </submittedName>
</protein>
<evidence type="ECO:0000256" key="2">
    <source>
        <dbReference type="SAM" id="SignalP"/>
    </source>
</evidence>